<dbReference type="PIRSF" id="PIRSF015626">
    <property type="entry name" value="FdhD"/>
    <property type="match status" value="1"/>
</dbReference>
<evidence type="ECO:0000256" key="1">
    <source>
        <dbReference type="ARBA" id="ARBA00022490"/>
    </source>
</evidence>
<dbReference type="SUPFAM" id="SSF53927">
    <property type="entry name" value="Cytidine deaminase-like"/>
    <property type="match status" value="1"/>
</dbReference>
<name>A0A381P9C0_9ZZZZ</name>
<dbReference type="AlphaFoldDB" id="A0A381P9C0"/>
<evidence type="ECO:0000256" key="2">
    <source>
        <dbReference type="ARBA" id="ARBA00023150"/>
    </source>
</evidence>
<dbReference type="NCBIfam" id="TIGR00129">
    <property type="entry name" value="fdhD_narQ"/>
    <property type="match status" value="1"/>
</dbReference>
<dbReference type="Pfam" id="PF02634">
    <property type="entry name" value="FdhD-NarQ"/>
    <property type="match status" value="1"/>
</dbReference>
<dbReference type="GO" id="GO:0006777">
    <property type="term" value="P:Mo-molybdopterin cofactor biosynthetic process"/>
    <property type="evidence" value="ECO:0007669"/>
    <property type="project" value="UniProtKB-KW"/>
</dbReference>
<organism evidence="3">
    <name type="scientific">marine metagenome</name>
    <dbReference type="NCBI Taxonomy" id="408172"/>
    <lineage>
        <taxon>unclassified sequences</taxon>
        <taxon>metagenomes</taxon>
        <taxon>ecological metagenomes</taxon>
    </lineage>
</organism>
<dbReference type="HAMAP" id="MF_00187">
    <property type="entry name" value="FdhD"/>
    <property type="match status" value="1"/>
</dbReference>
<dbReference type="GO" id="GO:0016783">
    <property type="term" value="F:sulfurtransferase activity"/>
    <property type="evidence" value="ECO:0007669"/>
    <property type="project" value="InterPro"/>
</dbReference>
<evidence type="ECO:0000313" key="3">
    <source>
        <dbReference type="EMBL" id="SUZ63562.1"/>
    </source>
</evidence>
<dbReference type="InterPro" id="IPR016193">
    <property type="entry name" value="Cytidine_deaminase-like"/>
</dbReference>
<dbReference type="PANTHER" id="PTHR30592">
    <property type="entry name" value="FORMATE DEHYDROGENASE"/>
    <property type="match status" value="1"/>
</dbReference>
<gene>
    <name evidence="3" type="ORF">METZ01_LOCUS16416</name>
</gene>
<dbReference type="NCBIfam" id="NF001943">
    <property type="entry name" value="PRK00724.1-2"/>
    <property type="match status" value="1"/>
</dbReference>
<protein>
    <recommendedName>
        <fullName evidence="4">Sulfur carrier protein FdhD</fullName>
    </recommendedName>
</protein>
<proteinExistence type="inferred from homology"/>
<accession>A0A381P9C0</accession>
<dbReference type="InterPro" id="IPR003786">
    <property type="entry name" value="FdhD"/>
</dbReference>
<evidence type="ECO:0008006" key="4">
    <source>
        <dbReference type="Google" id="ProtNLM"/>
    </source>
</evidence>
<dbReference type="PANTHER" id="PTHR30592:SF1">
    <property type="entry name" value="SULFUR CARRIER PROTEIN FDHD"/>
    <property type="match status" value="1"/>
</dbReference>
<reference evidence="3" key="1">
    <citation type="submission" date="2018-05" db="EMBL/GenBank/DDBJ databases">
        <authorList>
            <person name="Lanie J.A."/>
            <person name="Ng W.-L."/>
            <person name="Kazmierczak K.M."/>
            <person name="Andrzejewski T.M."/>
            <person name="Davidsen T.M."/>
            <person name="Wayne K.J."/>
            <person name="Tettelin H."/>
            <person name="Glass J.I."/>
            <person name="Rusch D."/>
            <person name="Podicherti R."/>
            <person name="Tsui H.-C.T."/>
            <person name="Winkler M.E."/>
        </authorList>
    </citation>
    <scope>NUCLEOTIDE SEQUENCE</scope>
</reference>
<keyword evidence="1" id="KW-0963">Cytoplasm</keyword>
<dbReference type="EMBL" id="UINC01000919">
    <property type="protein sequence ID" value="SUZ63562.1"/>
    <property type="molecule type" value="Genomic_DNA"/>
</dbReference>
<dbReference type="Gene3D" id="3.40.140.10">
    <property type="entry name" value="Cytidine Deaminase, domain 2"/>
    <property type="match status" value="1"/>
</dbReference>
<keyword evidence="2" id="KW-0501">Molybdenum cofactor biosynthesis</keyword>
<dbReference type="Gene3D" id="3.10.20.10">
    <property type="match status" value="1"/>
</dbReference>
<sequence>MDLVTVEEPLEIRVEYTLNGERQTSAVSVTMRTPGHDFELAAGFLYGEGLVRRPKDVAEISYCQTDEPQTYNIVVVKLRPGVPFDPEEISRNFYVSSSCGVCGKASLEAVEVRGCEQIPDEGMSLDPAILSGLPDKLRVEQGLFDRTGGIHAAGRFDESGELVSVREDVGRHNAVDKIVGEAFLAGGLPMRRTLLAVSGRSSFEIMQKALAAGIPVVVAVGAPSSLAVDLARNFNMSLLGFTRSEGFNVYAGAERIAG</sequence>